<evidence type="ECO:0000313" key="2">
    <source>
        <dbReference type="EMBL" id="GFA79101.1"/>
    </source>
</evidence>
<sequence length="50" mass="5547">RIVAPGDVTGRIMIWRGFRDRTFAGYNGPLRKEDEKPSVKGDGDADSHTT</sequence>
<proteinExistence type="predicted"/>
<feature type="compositionally biased region" description="Basic and acidic residues" evidence="1">
    <location>
        <begin position="30"/>
        <end position="50"/>
    </location>
</feature>
<name>A0A699K6B0_TANCI</name>
<dbReference type="EMBL" id="BKCJ010488512">
    <property type="protein sequence ID" value="GFA79101.1"/>
    <property type="molecule type" value="Genomic_DNA"/>
</dbReference>
<dbReference type="AlphaFoldDB" id="A0A699K6B0"/>
<reference evidence="2" key="1">
    <citation type="journal article" date="2019" name="Sci. Rep.">
        <title>Draft genome of Tanacetum cinerariifolium, the natural source of mosquito coil.</title>
        <authorList>
            <person name="Yamashiro T."/>
            <person name="Shiraishi A."/>
            <person name="Satake H."/>
            <person name="Nakayama K."/>
        </authorList>
    </citation>
    <scope>NUCLEOTIDE SEQUENCE</scope>
</reference>
<gene>
    <name evidence="2" type="ORF">Tci_651073</name>
</gene>
<feature type="non-terminal residue" evidence="2">
    <location>
        <position position="1"/>
    </location>
</feature>
<feature type="region of interest" description="Disordered" evidence="1">
    <location>
        <begin position="26"/>
        <end position="50"/>
    </location>
</feature>
<organism evidence="2">
    <name type="scientific">Tanacetum cinerariifolium</name>
    <name type="common">Dalmatian daisy</name>
    <name type="synonym">Chrysanthemum cinerariifolium</name>
    <dbReference type="NCBI Taxonomy" id="118510"/>
    <lineage>
        <taxon>Eukaryota</taxon>
        <taxon>Viridiplantae</taxon>
        <taxon>Streptophyta</taxon>
        <taxon>Embryophyta</taxon>
        <taxon>Tracheophyta</taxon>
        <taxon>Spermatophyta</taxon>
        <taxon>Magnoliopsida</taxon>
        <taxon>eudicotyledons</taxon>
        <taxon>Gunneridae</taxon>
        <taxon>Pentapetalae</taxon>
        <taxon>asterids</taxon>
        <taxon>campanulids</taxon>
        <taxon>Asterales</taxon>
        <taxon>Asteraceae</taxon>
        <taxon>Asteroideae</taxon>
        <taxon>Anthemideae</taxon>
        <taxon>Anthemidinae</taxon>
        <taxon>Tanacetum</taxon>
    </lineage>
</organism>
<comment type="caution">
    <text evidence="2">The sequence shown here is derived from an EMBL/GenBank/DDBJ whole genome shotgun (WGS) entry which is preliminary data.</text>
</comment>
<protein>
    <submittedName>
        <fullName evidence="2">Uncharacterized protein</fullName>
    </submittedName>
</protein>
<accession>A0A699K6B0</accession>
<evidence type="ECO:0000256" key="1">
    <source>
        <dbReference type="SAM" id="MobiDB-lite"/>
    </source>
</evidence>